<dbReference type="GO" id="GO:0003729">
    <property type="term" value="F:mRNA binding"/>
    <property type="evidence" value="ECO:0007669"/>
    <property type="project" value="TreeGrafter"/>
</dbReference>
<evidence type="ECO:0000313" key="6">
    <source>
        <dbReference type="EMBL" id="DAZ95083.1"/>
    </source>
</evidence>
<evidence type="ECO:0000259" key="2">
    <source>
        <dbReference type="Pfam" id="PF13086"/>
    </source>
</evidence>
<dbReference type="InterPro" id="IPR041679">
    <property type="entry name" value="DNA2/NAM7-like_C"/>
</dbReference>
<evidence type="ECO:0000259" key="4">
    <source>
        <dbReference type="Pfam" id="PF16399"/>
    </source>
</evidence>
<dbReference type="SUPFAM" id="SSF52540">
    <property type="entry name" value="P-loop containing nucleoside triphosphate hydrolases"/>
    <property type="match status" value="1"/>
</dbReference>
<sequence>MSDNDAVRATAAAIAKHVRASKHPAALDLVSKLYDSHLTGSDAADVLAAVRELEDARCLEDSLWPLAPHVTTQSKHAKEWLLVALMLINDALQQSGDVWALLCSDEDAFGAFATLLLDLKHSHPDASAVTWTPVENAQLVRFLAHCFQSLDQPVVARQVLKLASLPLWSALSASQRQLEFEQHPPLQRHWRHVMESSTAKTNGKDKTPTKRRKVQAPAASRHEQAFLIHLVTEFFAVIEADADGMDADTSSDQLTYVAVFLAWIIDMLSQLPTRRFLHTVLRRLRFAARLHRSAFVRYCLEWRSSHEIQALKSQLQLVDVMLQFPIDVHTGKALSAREFKEAMTSRIQHFQQLVFKEHRDTRMEGLSLLPVSSFANPKTLREQLVPLVASDRPLLEQVLVQVGIVGSQDEAHELTSDELVDALVVEFADATTEGNAALLSGQHKPLALTELDIWSTVLEDHKDSVYGSNRLLPVLPVRKLGLQFLTMGDYLHRCHELYRLEAIHSVREDLERVIRQVDPIQSLAGDGRTSFRGFAQLAAPLETAFEIVKVSKPALGEVAPATVLGQFDVELSSEHEFQQFDAIQPKELVFLLTIRATNDEAAEAMGYGRGGSNEDAAAGYFPEEHGVVYVRTAEVVEVVDEKGNSINEEHPIGRGRKRTFKVALDGQQYKKDLENNNLDAYETVNILIRRHPQVNNLKSTLDTLATVSRGANSEEALPSWLHDLFLGYGDPAAATYASIAKANQLESTATTLRGVFVDAAHAVEACASDKGASLLVDENGKKLAAADAVAPFTLVEEFDTGEVVVKARRHKKGDVVAEKIGATDVRMTKAQVKAIRAGLQEGLTTIVGPPGTGKTEVAARLVANLCVNASPKEKILVVSNSDQALANLFEKISAIDVVNPRHIVQLGQPIVGGSKWSSGGRVDYLLQRRLDLLAKVEELAKALETSDGVKYAGLCGSVSYSCENALVFYEFHVKPIFDAGSDTSAQQIRAVFGSMLVQKTGDVQSFIKETQDVFDELRSLQPFELLRSAKQRGDMYLLHHARVIALTCTDVALNHRKLVDLRLQFSSLVLEEAAQVSEVDSVLPLLLACQSTSTTTSNDKSHPLKRLVLIGDANQLPPAVNCSPLKKDAHLGQSVFSRFLRLGVPQIVLDQQGSSRPQLADVYRWCYSFEGVNQLADFLHVADSKDFTSANAGFAHVGQIVQVPNAKERQVQPTEYDNEEEARLLVKVVGYMAAVGYPLEKITILTSYSAQQVLIQKMLQEQNHAVVVSTIDDYQSNHNDFVLLSTVRSGSTLGPLRDVRRASVAFSRARFGLYVFGTTATLNACKELEPFVERLDKLAPKSKHALELVVAERFGQTSRKVTVKLKAAQVTRIDNGAAQVQEILTKL</sequence>
<accession>A0AAV2YP28</accession>
<feature type="region of interest" description="Disordered" evidence="1">
    <location>
        <begin position="193"/>
        <end position="218"/>
    </location>
</feature>
<dbReference type="Pfam" id="PF13087">
    <property type="entry name" value="AAA_12"/>
    <property type="match status" value="1"/>
</dbReference>
<dbReference type="CDD" id="cd18808">
    <property type="entry name" value="SF1_C_Upf1"/>
    <property type="match status" value="1"/>
</dbReference>
<dbReference type="InterPro" id="IPR032174">
    <property type="entry name" value="Aquarius_N"/>
</dbReference>
<evidence type="ECO:0008006" key="8">
    <source>
        <dbReference type="Google" id="ProtNLM"/>
    </source>
</evidence>
<proteinExistence type="predicted"/>
<feature type="domain" description="RNA helicase aquarius N-terminal" evidence="4">
    <location>
        <begin position="16"/>
        <end position="425"/>
    </location>
</feature>
<keyword evidence="7" id="KW-1185">Reference proteome</keyword>
<protein>
    <recommendedName>
        <fullName evidence="8">Intron-binding protein aquarius</fullName>
    </recommendedName>
</protein>
<dbReference type="PANTHER" id="PTHR10887">
    <property type="entry name" value="DNA2/NAM7 HELICASE FAMILY"/>
    <property type="match status" value="1"/>
</dbReference>
<evidence type="ECO:0000313" key="7">
    <source>
        <dbReference type="Proteomes" id="UP001146120"/>
    </source>
</evidence>
<dbReference type="InterPro" id="IPR045055">
    <property type="entry name" value="DNA2/NAM7-like"/>
</dbReference>
<dbReference type="InterPro" id="IPR027417">
    <property type="entry name" value="P-loop_NTPase"/>
</dbReference>
<reference evidence="6" key="1">
    <citation type="submission" date="2022-11" db="EMBL/GenBank/DDBJ databases">
        <authorList>
            <person name="Morgan W.R."/>
            <person name="Tartar A."/>
        </authorList>
    </citation>
    <scope>NUCLEOTIDE SEQUENCE</scope>
    <source>
        <strain evidence="6">ARSEF 373</strain>
    </source>
</reference>
<dbReference type="Pfam" id="PF16399">
    <property type="entry name" value="Aquarius_N_1st"/>
    <property type="match status" value="1"/>
</dbReference>
<evidence type="ECO:0000259" key="3">
    <source>
        <dbReference type="Pfam" id="PF13087"/>
    </source>
</evidence>
<comment type="caution">
    <text evidence="6">The sequence shown here is derived from an EMBL/GenBank/DDBJ whole genome shotgun (WGS) entry which is preliminary data.</text>
</comment>
<dbReference type="InterPro" id="IPR041677">
    <property type="entry name" value="DNA2/NAM7_AAA_11"/>
</dbReference>
<feature type="domain" description="DNA2/NAM7 helicase-like C-terminal" evidence="3">
    <location>
        <begin position="1132"/>
        <end position="1318"/>
    </location>
</feature>
<dbReference type="Pfam" id="PF13086">
    <property type="entry name" value="AAA_11"/>
    <property type="match status" value="1"/>
</dbReference>
<dbReference type="GO" id="GO:0004386">
    <property type="term" value="F:helicase activity"/>
    <property type="evidence" value="ECO:0007669"/>
    <property type="project" value="InterPro"/>
</dbReference>
<dbReference type="PANTHER" id="PTHR10887:SF5">
    <property type="entry name" value="RNA HELICASE AQUARIUS"/>
    <property type="match status" value="1"/>
</dbReference>
<dbReference type="GO" id="GO:0071013">
    <property type="term" value="C:catalytic step 2 spliceosome"/>
    <property type="evidence" value="ECO:0007669"/>
    <property type="project" value="TreeGrafter"/>
</dbReference>
<evidence type="ECO:0000259" key="5">
    <source>
        <dbReference type="Pfam" id="PF21143"/>
    </source>
</evidence>
<dbReference type="Proteomes" id="UP001146120">
    <property type="component" value="Unassembled WGS sequence"/>
</dbReference>
<feature type="domain" description="RNA helicase aquarius beta-barrel" evidence="5">
    <location>
        <begin position="526"/>
        <end position="690"/>
    </location>
</feature>
<evidence type="ECO:0000256" key="1">
    <source>
        <dbReference type="SAM" id="MobiDB-lite"/>
    </source>
</evidence>
<dbReference type="EMBL" id="DAKRPA010000219">
    <property type="protein sequence ID" value="DAZ95083.1"/>
    <property type="molecule type" value="Genomic_DNA"/>
</dbReference>
<dbReference type="InterPro" id="IPR048966">
    <property type="entry name" value="Aquarius_b-barrel"/>
</dbReference>
<reference evidence="6" key="2">
    <citation type="journal article" date="2023" name="Microbiol Resour">
        <title>Decontamination and Annotation of the Draft Genome Sequence of the Oomycete Lagenidium giganteum ARSEF 373.</title>
        <authorList>
            <person name="Morgan W.R."/>
            <person name="Tartar A."/>
        </authorList>
    </citation>
    <scope>NUCLEOTIDE SEQUENCE</scope>
    <source>
        <strain evidence="6">ARSEF 373</strain>
    </source>
</reference>
<dbReference type="Pfam" id="PF21143">
    <property type="entry name" value="Aquarius_N_2nd"/>
    <property type="match status" value="1"/>
</dbReference>
<organism evidence="6 7">
    <name type="scientific">Lagenidium giganteum</name>
    <dbReference type="NCBI Taxonomy" id="4803"/>
    <lineage>
        <taxon>Eukaryota</taxon>
        <taxon>Sar</taxon>
        <taxon>Stramenopiles</taxon>
        <taxon>Oomycota</taxon>
        <taxon>Peronosporomycetes</taxon>
        <taxon>Pythiales</taxon>
        <taxon>Pythiaceae</taxon>
    </lineage>
</organism>
<gene>
    <name evidence="6" type="ORF">N0F65_002977</name>
</gene>
<dbReference type="InterPro" id="IPR047187">
    <property type="entry name" value="SF1_C_Upf1"/>
</dbReference>
<dbReference type="Gene3D" id="3.40.50.300">
    <property type="entry name" value="P-loop containing nucleotide triphosphate hydrolases"/>
    <property type="match status" value="2"/>
</dbReference>
<name>A0AAV2YP28_9STRA</name>
<feature type="domain" description="DNA2/NAM7 helicase helicase" evidence="2">
    <location>
        <begin position="829"/>
        <end position="1120"/>
    </location>
</feature>